<dbReference type="PROSITE" id="PS51462">
    <property type="entry name" value="NUDIX"/>
    <property type="match status" value="1"/>
</dbReference>
<dbReference type="PATRIC" id="fig|1238182.3.peg.3227"/>
<evidence type="ECO:0000259" key="15">
    <source>
        <dbReference type="PROSITE" id="PS51462"/>
    </source>
</evidence>
<evidence type="ECO:0000256" key="13">
    <source>
        <dbReference type="PIRSR" id="PIRSR604385-2"/>
    </source>
</evidence>
<evidence type="ECO:0000256" key="1">
    <source>
        <dbReference type="ARBA" id="ARBA00001946"/>
    </source>
</evidence>
<dbReference type="EMBL" id="ANHY01000016">
    <property type="protein sequence ID" value="EKV28439.1"/>
    <property type="molecule type" value="Genomic_DNA"/>
</dbReference>
<feature type="binding site" evidence="13">
    <location>
        <position position="106"/>
    </location>
    <ligand>
        <name>Mg(2+)</name>
        <dbReference type="ChEBI" id="CHEBI:18420"/>
        <label>1</label>
    </ligand>
</feature>
<evidence type="ECO:0000256" key="8">
    <source>
        <dbReference type="ARBA" id="ARBA00025164"/>
    </source>
</evidence>
<comment type="cofactor">
    <cofactor evidence="1 13">
        <name>Mg(2+)</name>
        <dbReference type="ChEBI" id="CHEBI:18420"/>
    </cofactor>
</comment>
<protein>
    <recommendedName>
        <fullName evidence="4">ADP-ribose pyrophosphatase</fullName>
        <ecNumber evidence="3">3.6.1.13</ecNumber>
    </recommendedName>
    <alternativeName>
        <fullName evidence="9">ADP-ribose diphosphatase</fullName>
    </alternativeName>
    <alternativeName>
        <fullName evidence="11">ADP-ribose phosphohydrolase</fullName>
    </alternativeName>
    <alternativeName>
        <fullName evidence="10">Adenosine diphosphoribose pyrophosphatase</fullName>
    </alternativeName>
</protein>
<dbReference type="eggNOG" id="COG0494">
    <property type="taxonomic scope" value="Bacteria"/>
</dbReference>
<dbReference type="GO" id="GO:0047631">
    <property type="term" value="F:ADP-ribose diphosphatase activity"/>
    <property type="evidence" value="ECO:0007669"/>
    <property type="project" value="UniProtKB-EC"/>
</dbReference>
<feature type="binding site" evidence="13">
    <location>
        <position position="102"/>
    </location>
    <ligand>
        <name>Mg(2+)</name>
        <dbReference type="ChEBI" id="CHEBI:18420"/>
        <label>1</label>
    </ligand>
</feature>
<dbReference type="STRING" id="1238182.C882_1013"/>
<keyword evidence="17" id="KW-1185">Reference proteome</keyword>
<evidence type="ECO:0000256" key="6">
    <source>
        <dbReference type="ARBA" id="ARBA00022801"/>
    </source>
</evidence>
<dbReference type="GO" id="GO:0006753">
    <property type="term" value="P:nucleoside phosphate metabolic process"/>
    <property type="evidence" value="ECO:0007669"/>
    <property type="project" value="TreeGrafter"/>
</dbReference>
<comment type="function">
    <text evidence="8">Acts on ADP-mannose and ADP-glucose as well as ADP-ribose. Prevents glycogen biosynthesis. The reaction catalyzed by this enzyme is a limiting step of the gluconeogenic process.</text>
</comment>
<name>K9GUK4_9PROT</name>
<evidence type="ECO:0000256" key="11">
    <source>
        <dbReference type="ARBA" id="ARBA00033056"/>
    </source>
</evidence>
<evidence type="ECO:0000313" key="16">
    <source>
        <dbReference type="EMBL" id="EKV28439.1"/>
    </source>
</evidence>
<feature type="short sequence motif" description="Nudix box" evidence="14">
    <location>
        <begin position="87"/>
        <end position="109"/>
    </location>
</feature>
<dbReference type="CDD" id="cd24155">
    <property type="entry name" value="NUDIX_ADPRase"/>
    <property type="match status" value="1"/>
</dbReference>
<evidence type="ECO:0000313" key="17">
    <source>
        <dbReference type="Proteomes" id="UP000009881"/>
    </source>
</evidence>
<dbReference type="GO" id="GO:0005829">
    <property type="term" value="C:cytosol"/>
    <property type="evidence" value="ECO:0007669"/>
    <property type="project" value="TreeGrafter"/>
</dbReference>
<dbReference type="EC" id="3.6.1.13" evidence="3"/>
<dbReference type="PANTHER" id="PTHR11839">
    <property type="entry name" value="UDP/ADP-SUGAR PYROPHOSPHATASE"/>
    <property type="match status" value="1"/>
</dbReference>
<reference evidence="16 17" key="1">
    <citation type="journal article" date="2013" name="Genome Announc.">
        <title>Draft Genome Sequence of an Alphaproteobacterium, Caenispirillum salinarum AK4(T), Isolated from a Solar Saltern.</title>
        <authorList>
            <person name="Khatri I."/>
            <person name="Singh A."/>
            <person name="Korpole S."/>
            <person name="Pinnaka A.K."/>
            <person name="Subramanian S."/>
        </authorList>
    </citation>
    <scope>NUCLEOTIDE SEQUENCE [LARGE SCALE GENOMIC DNA]</scope>
    <source>
        <strain evidence="16 17">AK4</strain>
    </source>
</reference>
<dbReference type="GO" id="GO:0019144">
    <property type="term" value="F:ADP-sugar diphosphatase activity"/>
    <property type="evidence" value="ECO:0007669"/>
    <property type="project" value="TreeGrafter"/>
</dbReference>
<evidence type="ECO:0000256" key="4">
    <source>
        <dbReference type="ARBA" id="ARBA00013297"/>
    </source>
</evidence>
<evidence type="ECO:0000256" key="2">
    <source>
        <dbReference type="ARBA" id="ARBA00007482"/>
    </source>
</evidence>
<sequence length="201" mass="22307">MSGRRVEIHDHEIAYDGYFRIERYTVSHSLHDGGMSKPLVRELFERGHASAVLPYDPERDEVVLVEQFRIGAHAAGLPAWELETVAGIIEAGETAEDVARRETQEEAALTVTDMIPIADYLSSPGGSSETVSLFCGRVDTTDAGGTVQGLVHEGEDILVSVLPYSELEAMVKRMEIHNAMTLIAAQWLVMNRDEVRRRWSA</sequence>
<comment type="similarity">
    <text evidence="2">Belongs to the Nudix hydrolase family. NudF subfamily.</text>
</comment>
<dbReference type="SUPFAM" id="SSF55811">
    <property type="entry name" value="Nudix"/>
    <property type="match status" value="1"/>
</dbReference>
<dbReference type="OrthoDB" id="5292471at2"/>
<dbReference type="InterPro" id="IPR000086">
    <property type="entry name" value="NUDIX_hydrolase_dom"/>
</dbReference>
<dbReference type="Gene3D" id="3.90.79.10">
    <property type="entry name" value="Nucleoside Triphosphate Pyrophosphohydrolase"/>
    <property type="match status" value="1"/>
</dbReference>
<comment type="caution">
    <text evidence="16">The sequence shown here is derived from an EMBL/GenBank/DDBJ whole genome shotgun (WGS) entry which is preliminary data.</text>
</comment>
<comment type="catalytic activity">
    <reaction evidence="12">
        <text>ADP-D-ribose + H2O = D-ribose 5-phosphate + AMP + 2 H(+)</text>
        <dbReference type="Rhea" id="RHEA:10412"/>
        <dbReference type="ChEBI" id="CHEBI:15377"/>
        <dbReference type="ChEBI" id="CHEBI:15378"/>
        <dbReference type="ChEBI" id="CHEBI:57967"/>
        <dbReference type="ChEBI" id="CHEBI:78346"/>
        <dbReference type="ChEBI" id="CHEBI:456215"/>
        <dbReference type="EC" id="3.6.1.13"/>
    </reaction>
</comment>
<dbReference type="RefSeq" id="WP_009541669.1">
    <property type="nucleotide sequence ID" value="NZ_ANHY01000016.1"/>
</dbReference>
<keyword evidence="6" id="KW-0378">Hydrolase</keyword>
<feature type="binding site" evidence="13">
    <location>
        <position position="155"/>
    </location>
    <ligand>
        <name>Mg(2+)</name>
        <dbReference type="ChEBI" id="CHEBI:18420"/>
        <label>1</label>
    </ligand>
</feature>
<dbReference type="NCBIfam" id="TIGR00052">
    <property type="entry name" value="nudix-type nucleoside diphosphatase, YffH/AdpP family"/>
    <property type="match status" value="1"/>
</dbReference>
<evidence type="ECO:0000256" key="10">
    <source>
        <dbReference type="ARBA" id="ARBA00030308"/>
    </source>
</evidence>
<dbReference type="Pfam" id="PF00293">
    <property type="entry name" value="NUDIX"/>
    <property type="match status" value="1"/>
</dbReference>
<dbReference type="AlphaFoldDB" id="K9GUK4"/>
<proteinExistence type="inferred from homology"/>
<dbReference type="Proteomes" id="UP000009881">
    <property type="component" value="Unassembled WGS sequence"/>
</dbReference>
<dbReference type="InterPro" id="IPR004385">
    <property type="entry name" value="NDP_pyrophosphatase"/>
</dbReference>
<feature type="binding site" evidence="13">
    <location>
        <position position="86"/>
    </location>
    <ligand>
        <name>Mg(2+)</name>
        <dbReference type="ChEBI" id="CHEBI:18420"/>
        <label>1</label>
    </ligand>
</feature>
<keyword evidence="7 13" id="KW-0460">Magnesium</keyword>
<evidence type="ECO:0000256" key="7">
    <source>
        <dbReference type="ARBA" id="ARBA00022842"/>
    </source>
</evidence>
<feature type="domain" description="Nudix hydrolase" evidence="15">
    <location>
        <begin position="45"/>
        <end position="184"/>
    </location>
</feature>
<dbReference type="PANTHER" id="PTHR11839:SF5">
    <property type="entry name" value="ADP-RIBOSE PYROPHOSPHATASE"/>
    <property type="match status" value="1"/>
</dbReference>
<gene>
    <name evidence="16" type="ORF">C882_1013</name>
</gene>
<dbReference type="GO" id="GO:0019693">
    <property type="term" value="P:ribose phosphate metabolic process"/>
    <property type="evidence" value="ECO:0007669"/>
    <property type="project" value="TreeGrafter"/>
</dbReference>
<accession>K9GUK4</accession>
<organism evidence="16 17">
    <name type="scientific">Caenispirillum salinarum AK4</name>
    <dbReference type="NCBI Taxonomy" id="1238182"/>
    <lineage>
        <taxon>Bacteria</taxon>
        <taxon>Pseudomonadati</taxon>
        <taxon>Pseudomonadota</taxon>
        <taxon>Alphaproteobacteria</taxon>
        <taxon>Rhodospirillales</taxon>
        <taxon>Novispirillaceae</taxon>
        <taxon>Caenispirillum</taxon>
    </lineage>
</organism>
<evidence type="ECO:0000256" key="5">
    <source>
        <dbReference type="ARBA" id="ARBA00022723"/>
    </source>
</evidence>
<evidence type="ECO:0000256" key="12">
    <source>
        <dbReference type="ARBA" id="ARBA00049546"/>
    </source>
</evidence>
<dbReference type="GO" id="GO:0046872">
    <property type="term" value="F:metal ion binding"/>
    <property type="evidence" value="ECO:0007669"/>
    <property type="project" value="UniProtKB-KW"/>
</dbReference>
<keyword evidence="5 13" id="KW-0479">Metal-binding</keyword>
<evidence type="ECO:0000256" key="14">
    <source>
        <dbReference type="PIRSR" id="PIRSR604385-3"/>
    </source>
</evidence>
<dbReference type="InterPro" id="IPR015797">
    <property type="entry name" value="NUDIX_hydrolase-like_dom_sf"/>
</dbReference>
<evidence type="ECO:0000256" key="3">
    <source>
        <dbReference type="ARBA" id="ARBA00012453"/>
    </source>
</evidence>
<evidence type="ECO:0000256" key="9">
    <source>
        <dbReference type="ARBA" id="ARBA00030162"/>
    </source>
</evidence>